<sequence length="118" mass="13381">MVHCHNSDQQNRPEQKIFAIAPQFLQGEKRCEHLVSHAKAPPELFIGRVTRFVIRRGPTPPQARPPARHPPLLLRVRTNGALDVPSARGPWCFSSRENSHHDFRQPVIPTVNSLSSEK</sequence>
<organism evidence="1 2">
    <name type="scientific">Champsocephalus esox</name>
    <name type="common">pike icefish</name>
    <dbReference type="NCBI Taxonomy" id="159716"/>
    <lineage>
        <taxon>Eukaryota</taxon>
        <taxon>Metazoa</taxon>
        <taxon>Chordata</taxon>
        <taxon>Craniata</taxon>
        <taxon>Vertebrata</taxon>
        <taxon>Euteleostomi</taxon>
        <taxon>Actinopterygii</taxon>
        <taxon>Neopterygii</taxon>
        <taxon>Teleostei</taxon>
        <taxon>Neoteleostei</taxon>
        <taxon>Acanthomorphata</taxon>
        <taxon>Eupercaria</taxon>
        <taxon>Perciformes</taxon>
        <taxon>Notothenioidei</taxon>
        <taxon>Channichthyidae</taxon>
        <taxon>Champsocephalus</taxon>
    </lineage>
</organism>
<evidence type="ECO:0000313" key="2">
    <source>
        <dbReference type="Proteomes" id="UP001335648"/>
    </source>
</evidence>
<name>A0AAN8H4I0_9TELE</name>
<accession>A0AAN8H4I0</accession>
<evidence type="ECO:0000313" key="1">
    <source>
        <dbReference type="EMBL" id="KAK5902329.1"/>
    </source>
</evidence>
<comment type="caution">
    <text evidence="1">The sequence shown here is derived from an EMBL/GenBank/DDBJ whole genome shotgun (WGS) entry which is preliminary data.</text>
</comment>
<gene>
    <name evidence="1" type="ORF">CesoFtcFv8_007593</name>
</gene>
<dbReference type="AlphaFoldDB" id="A0AAN8H4I0"/>
<dbReference type="EMBL" id="JAULUE010002051">
    <property type="protein sequence ID" value="KAK5902329.1"/>
    <property type="molecule type" value="Genomic_DNA"/>
</dbReference>
<protein>
    <submittedName>
        <fullName evidence="1">Uncharacterized protein</fullName>
    </submittedName>
</protein>
<dbReference type="Proteomes" id="UP001335648">
    <property type="component" value="Unassembled WGS sequence"/>
</dbReference>
<reference evidence="1 2" key="1">
    <citation type="journal article" date="2023" name="Mol. Biol. Evol.">
        <title>Genomics of Secondarily Temperate Adaptation in the Only Non-Antarctic Icefish.</title>
        <authorList>
            <person name="Rivera-Colon A.G."/>
            <person name="Rayamajhi N."/>
            <person name="Minhas B.F."/>
            <person name="Madrigal G."/>
            <person name="Bilyk K.T."/>
            <person name="Yoon V."/>
            <person name="Hune M."/>
            <person name="Gregory S."/>
            <person name="Cheng C.H.C."/>
            <person name="Catchen J.M."/>
        </authorList>
    </citation>
    <scope>NUCLEOTIDE SEQUENCE [LARGE SCALE GENOMIC DNA]</scope>
    <source>
        <strain evidence="1">JC2023a</strain>
    </source>
</reference>
<keyword evidence="2" id="KW-1185">Reference proteome</keyword>
<proteinExistence type="predicted"/>